<protein>
    <recommendedName>
        <fullName evidence="4">Zn(2)-C6 fungal-type domain-containing protein</fullName>
    </recommendedName>
</protein>
<dbReference type="GO" id="GO:0008270">
    <property type="term" value="F:zinc ion binding"/>
    <property type="evidence" value="ECO:0007669"/>
    <property type="project" value="InterPro"/>
</dbReference>
<dbReference type="OrthoDB" id="194358at2759"/>
<name>A0A8K0WAZ4_9HYPO</name>
<dbReference type="Proteomes" id="UP000813427">
    <property type="component" value="Unassembled WGS sequence"/>
</dbReference>
<evidence type="ECO:0000313" key="3">
    <source>
        <dbReference type="Proteomes" id="UP000813427"/>
    </source>
</evidence>
<dbReference type="EMBL" id="JAGPXF010000005">
    <property type="protein sequence ID" value="KAH7242686.1"/>
    <property type="molecule type" value="Genomic_DNA"/>
</dbReference>
<dbReference type="InterPro" id="IPR036864">
    <property type="entry name" value="Zn2-C6_fun-type_DNA-bd_sf"/>
</dbReference>
<dbReference type="CDD" id="cd00067">
    <property type="entry name" value="GAL4"/>
    <property type="match status" value="1"/>
</dbReference>
<accession>A0A8K0WAZ4</accession>
<reference evidence="2" key="1">
    <citation type="journal article" date="2021" name="Nat. Commun.">
        <title>Genetic determinants of endophytism in the Arabidopsis root mycobiome.</title>
        <authorList>
            <person name="Mesny F."/>
            <person name="Miyauchi S."/>
            <person name="Thiergart T."/>
            <person name="Pickel B."/>
            <person name="Atanasova L."/>
            <person name="Karlsson M."/>
            <person name="Huettel B."/>
            <person name="Barry K.W."/>
            <person name="Haridas S."/>
            <person name="Chen C."/>
            <person name="Bauer D."/>
            <person name="Andreopoulos W."/>
            <person name="Pangilinan J."/>
            <person name="LaButti K."/>
            <person name="Riley R."/>
            <person name="Lipzen A."/>
            <person name="Clum A."/>
            <person name="Drula E."/>
            <person name="Henrissat B."/>
            <person name="Kohler A."/>
            <person name="Grigoriev I.V."/>
            <person name="Martin F.M."/>
            <person name="Hacquard S."/>
        </authorList>
    </citation>
    <scope>NUCLEOTIDE SEQUENCE</scope>
    <source>
        <strain evidence="2">MPI-SDFR-AT-0068</strain>
    </source>
</reference>
<gene>
    <name evidence="2" type="ORF">BKA59DRAFT_481188</name>
</gene>
<keyword evidence="1" id="KW-0539">Nucleus</keyword>
<dbReference type="Pfam" id="PF11951">
    <property type="entry name" value="Fungal_trans_2"/>
    <property type="match status" value="1"/>
</dbReference>
<dbReference type="PANTHER" id="PTHR38111:SF2">
    <property type="entry name" value="FINGER DOMAIN PROTEIN, PUTATIVE (AFU_ORTHOLOGUE AFUA_1G01560)-RELATED"/>
    <property type="match status" value="1"/>
</dbReference>
<dbReference type="InterPro" id="IPR021858">
    <property type="entry name" value="Fun_TF"/>
</dbReference>
<sequence length="454" mass="51526">MKAKRNIGPLDQRKKLTRCQSCARRRIKCQGGSPCEYCIRTKKVCEPQIIRPDEAKFVSWTTSPQPLQITKLSAQVSEPCEDMYLGYFNLFMQRCQFTQEFASFGADILPLIYTCPPLKEATIAIGALEASRRATVNSSHELKPPKQIAFGSYGRSIRKLQSWIQSADAPSCQGSLWCTILLTLFELTTEISGDQWANHLLYGTSRMLQSSVSLNYYDQLDRQLIGAFRLLEANRAVLYGVDTFISQDAWLKIYSRFALDPSSPVETIFGLLIEISSFSQKFFVQAESLPDQIQPDHPDICALAAEGFIMLRRLEDWYEVTIPQIQRSDAYLKLALANYHALHLFIYKNYTYYDFWDRSEIPILAEDEAKIRTAAIRALADEIINSSDIPGILTLFALRAAGVAATELSERSAILGLLDQIVQKGFVVSRRISDDLRGLWEYERLGSLYPDIEE</sequence>
<dbReference type="Gene3D" id="4.10.240.10">
    <property type="entry name" value="Zn(2)-C6 fungal-type DNA-binding domain"/>
    <property type="match status" value="1"/>
</dbReference>
<dbReference type="AlphaFoldDB" id="A0A8K0WAZ4"/>
<evidence type="ECO:0000313" key="2">
    <source>
        <dbReference type="EMBL" id="KAH7242686.1"/>
    </source>
</evidence>
<keyword evidence="3" id="KW-1185">Reference proteome</keyword>
<dbReference type="InterPro" id="IPR001138">
    <property type="entry name" value="Zn2Cys6_DnaBD"/>
</dbReference>
<dbReference type="InterPro" id="IPR053178">
    <property type="entry name" value="Osmoadaptation_assoc"/>
</dbReference>
<dbReference type="PANTHER" id="PTHR38111">
    <property type="entry name" value="ZN(2)-C6 FUNGAL-TYPE DOMAIN-CONTAINING PROTEIN-RELATED"/>
    <property type="match status" value="1"/>
</dbReference>
<comment type="caution">
    <text evidence="2">The sequence shown here is derived from an EMBL/GenBank/DDBJ whole genome shotgun (WGS) entry which is preliminary data.</text>
</comment>
<dbReference type="GO" id="GO:0000981">
    <property type="term" value="F:DNA-binding transcription factor activity, RNA polymerase II-specific"/>
    <property type="evidence" value="ECO:0007669"/>
    <property type="project" value="InterPro"/>
</dbReference>
<organism evidence="2 3">
    <name type="scientific">Fusarium tricinctum</name>
    <dbReference type="NCBI Taxonomy" id="61284"/>
    <lineage>
        <taxon>Eukaryota</taxon>
        <taxon>Fungi</taxon>
        <taxon>Dikarya</taxon>
        <taxon>Ascomycota</taxon>
        <taxon>Pezizomycotina</taxon>
        <taxon>Sordariomycetes</taxon>
        <taxon>Hypocreomycetidae</taxon>
        <taxon>Hypocreales</taxon>
        <taxon>Nectriaceae</taxon>
        <taxon>Fusarium</taxon>
        <taxon>Fusarium tricinctum species complex</taxon>
    </lineage>
</organism>
<dbReference type="SUPFAM" id="SSF57701">
    <property type="entry name" value="Zn2/Cys6 DNA-binding domain"/>
    <property type="match status" value="1"/>
</dbReference>
<evidence type="ECO:0008006" key="4">
    <source>
        <dbReference type="Google" id="ProtNLM"/>
    </source>
</evidence>
<proteinExistence type="predicted"/>
<evidence type="ECO:0000256" key="1">
    <source>
        <dbReference type="ARBA" id="ARBA00023242"/>
    </source>
</evidence>